<dbReference type="AlphaFoldDB" id="A0A6M2BWB9"/>
<dbReference type="EMBL" id="JAAMOW010000010">
    <property type="protein sequence ID" value="NGY06694.1"/>
    <property type="molecule type" value="Genomic_DNA"/>
</dbReference>
<dbReference type="GO" id="GO:0003677">
    <property type="term" value="F:DNA binding"/>
    <property type="evidence" value="ECO:0007669"/>
    <property type="project" value="InterPro"/>
</dbReference>
<dbReference type="CDD" id="cd00093">
    <property type="entry name" value="HTH_XRE"/>
    <property type="match status" value="1"/>
</dbReference>
<gene>
    <name evidence="4" type="ORF">G7Y85_18120</name>
</gene>
<dbReference type="SMART" id="SM00530">
    <property type="entry name" value="HTH_XRE"/>
    <property type="match status" value="1"/>
</dbReference>
<dbReference type="RefSeq" id="WP_166260790.1">
    <property type="nucleotide sequence ID" value="NZ_JAAMOW010000010.1"/>
</dbReference>
<keyword evidence="1" id="KW-0175">Coiled coil</keyword>
<evidence type="ECO:0000256" key="1">
    <source>
        <dbReference type="SAM" id="Coils"/>
    </source>
</evidence>
<organism evidence="4 5">
    <name type="scientific">Solimonas terrae</name>
    <dbReference type="NCBI Taxonomy" id="1396819"/>
    <lineage>
        <taxon>Bacteria</taxon>
        <taxon>Pseudomonadati</taxon>
        <taxon>Pseudomonadota</taxon>
        <taxon>Gammaproteobacteria</taxon>
        <taxon>Nevskiales</taxon>
        <taxon>Nevskiaceae</taxon>
        <taxon>Solimonas</taxon>
    </lineage>
</organism>
<dbReference type="Proteomes" id="UP000472676">
    <property type="component" value="Unassembled WGS sequence"/>
</dbReference>
<accession>A0A6M2BWB9</accession>
<feature type="region of interest" description="Disordered" evidence="2">
    <location>
        <begin position="146"/>
        <end position="168"/>
    </location>
</feature>
<dbReference type="PROSITE" id="PS50943">
    <property type="entry name" value="HTH_CROC1"/>
    <property type="match status" value="1"/>
</dbReference>
<dbReference type="Pfam" id="PF13560">
    <property type="entry name" value="HTH_31"/>
    <property type="match status" value="1"/>
</dbReference>
<reference evidence="4 5" key="1">
    <citation type="journal article" date="2014" name="Int. J. Syst. Evol. Microbiol.">
        <title>Solimonas terrae sp. nov., isolated from soil.</title>
        <authorList>
            <person name="Kim S.J."/>
            <person name="Moon J.Y."/>
            <person name="Weon H.Y."/>
            <person name="Ahn J.H."/>
            <person name="Chen W.M."/>
            <person name="Kwon S.W."/>
        </authorList>
    </citation>
    <scope>NUCLEOTIDE SEQUENCE [LARGE SCALE GENOMIC DNA]</scope>
    <source>
        <strain evidence="4 5">KIS83-12</strain>
    </source>
</reference>
<keyword evidence="5" id="KW-1185">Reference proteome</keyword>
<dbReference type="InterPro" id="IPR001387">
    <property type="entry name" value="Cro/C1-type_HTH"/>
</dbReference>
<proteinExistence type="predicted"/>
<sequence length="168" mass="17876">MSDIASLLKSEISRLSKKTIRQHLGPVQAATSSHRHQLAALKKQIAQLEQEVKKLRRVAGSATPQKLPAEGVKLRFVAKGLKSLRSRLGLSAEDLGALLGVSGQSVYNWESKKTVPRASQVAAIAKLRGLGKRDAQAQLEILAAKPAKPAKADKPARKKAKVAAAAPA</sequence>
<comment type="caution">
    <text evidence="4">The sequence shown here is derived from an EMBL/GenBank/DDBJ whole genome shotgun (WGS) entry which is preliminary data.</text>
</comment>
<evidence type="ECO:0000259" key="3">
    <source>
        <dbReference type="PROSITE" id="PS50943"/>
    </source>
</evidence>
<feature type="domain" description="HTH cro/C1-type" evidence="3">
    <location>
        <begin position="81"/>
        <end position="127"/>
    </location>
</feature>
<name>A0A6M2BWB9_9GAMM</name>
<evidence type="ECO:0000313" key="4">
    <source>
        <dbReference type="EMBL" id="NGY06694.1"/>
    </source>
</evidence>
<dbReference type="InterPro" id="IPR010982">
    <property type="entry name" value="Lambda_DNA-bd_dom_sf"/>
</dbReference>
<protein>
    <submittedName>
        <fullName evidence="4">Helix-turn-helix transcriptional regulator</fullName>
    </submittedName>
</protein>
<dbReference type="SUPFAM" id="SSF47413">
    <property type="entry name" value="lambda repressor-like DNA-binding domains"/>
    <property type="match status" value="1"/>
</dbReference>
<evidence type="ECO:0000256" key="2">
    <source>
        <dbReference type="SAM" id="MobiDB-lite"/>
    </source>
</evidence>
<evidence type="ECO:0000313" key="5">
    <source>
        <dbReference type="Proteomes" id="UP000472676"/>
    </source>
</evidence>
<feature type="coiled-coil region" evidence="1">
    <location>
        <begin position="31"/>
        <end position="58"/>
    </location>
</feature>
<dbReference type="Gene3D" id="1.10.260.40">
    <property type="entry name" value="lambda repressor-like DNA-binding domains"/>
    <property type="match status" value="1"/>
</dbReference>